<dbReference type="OrthoDB" id="9794815at2"/>
<dbReference type="AlphaFoldDB" id="A0A250ITJ3"/>
<feature type="domain" description="Response regulatory" evidence="4">
    <location>
        <begin position="3"/>
        <end position="115"/>
    </location>
</feature>
<dbReference type="InterPro" id="IPR001789">
    <property type="entry name" value="Sig_transdc_resp-reg_receiver"/>
</dbReference>
<proteinExistence type="predicted"/>
<protein>
    <submittedName>
        <fullName evidence="5">Two-component system response regulator</fullName>
    </submittedName>
</protein>
<sequence>MGPILIVDDEFGLAESLRDLLRDEGYRVTVAFSGRQALELMAEELPALVLLDYMMPSMNGPELLEVMKKDARLGGVSVVMMSAAPPSFWKSLPCAAFLPKPFTLMQMLEVVHQFVGAPREP</sequence>
<dbReference type="InterPro" id="IPR011006">
    <property type="entry name" value="CheY-like_superfamily"/>
</dbReference>
<dbReference type="Gene3D" id="3.40.50.2300">
    <property type="match status" value="1"/>
</dbReference>
<gene>
    <name evidence="5" type="ORF">MEBOL_008067</name>
</gene>
<evidence type="ECO:0000313" key="5">
    <source>
        <dbReference type="EMBL" id="ATB34562.1"/>
    </source>
</evidence>
<dbReference type="PROSITE" id="PS50110">
    <property type="entry name" value="RESPONSE_REGULATORY"/>
    <property type="match status" value="1"/>
</dbReference>
<evidence type="ECO:0000259" key="4">
    <source>
        <dbReference type="PROSITE" id="PS50110"/>
    </source>
</evidence>
<dbReference type="EMBL" id="CP022163">
    <property type="protein sequence ID" value="ATB34562.1"/>
    <property type="molecule type" value="Genomic_DNA"/>
</dbReference>
<dbReference type="Proteomes" id="UP000217289">
    <property type="component" value="Chromosome"/>
</dbReference>
<keyword evidence="6" id="KW-1185">Reference proteome</keyword>
<dbReference type="RefSeq" id="WP_095982446.1">
    <property type="nucleotide sequence ID" value="NZ_CP022163.1"/>
</dbReference>
<feature type="modified residue" description="4-aspartylphosphate" evidence="3">
    <location>
        <position position="52"/>
    </location>
</feature>
<evidence type="ECO:0000313" key="6">
    <source>
        <dbReference type="Proteomes" id="UP000217289"/>
    </source>
</evidence>
<keyword evidence="1 3" id="KW-0597">Phosphoprotein</keyword>
<dbReference type="PANTHER" id="PTHR44591">
    <property type="entry name" value="STRESS RESPONSE REGULATOR PROTEIN 1"/>
    <property type="match status" value="1"/>
</dbReference>
<dbReference type="GO" id="GO:0000160">
    <property type="term" value="P:phosphorelay signal transduction system"/>
    <property type="evidence" value="ECO:0007669"/>
    <property type="project" value="UniProtKB-KW"/>
</dbReference>
<name>A0A250ITJ3_9BACT</name>
<dbReference type="Pfam" id="PF00072">
    <property type="entry name" value="Response_reg"/>
    <property type="match status" value="1"/>
</dbReference>
<evidence type="ECO:0000256" key="1">
    <source>
        <dbReference type="ARBA" id="ARBA00022553"/>
    </source>
</evidence>
<dbReference type="PANTHER" id="PTHR44591:SF14">
    <property type="entry name" value="PROTEIN PILG"/>
    <property type="match status" value="1"/>
</dbReference>
<organism evidence="5 6">
    <name type="scientific">Melittangium boletus DSM 14713</name>
    <dbReference type="NCBI Taxonomy" id="1294270"/>
    <lineage>
        <taxon>Bacteria</taxon>
        <taxon>Pseudomonadati</taxon>
        <taxon>Myxococcota</taxon>
        <taxon>Myxococcia</taxon>
        <taxon>Myxococcales</taxon>
        <taxon>Cystobacterineae</taxon>
        <taxon>Archangiaceae</taxon>
        <taxon>Melittangium</taxon>
    </lineage>
</organism>
<evidence type="ECO:0000256" key="3">
    <source>
        <dbReference type="PROSITE-ProRule" id="PRU00169"/>
    </source>
</evidence>
<dbReference type="InterPro" id="IPR050595">
    <property type="entry name" value="Bact_response_regulator"/>
</dbReference>
<keyword evidence="2" id="KW-0902">Two-component regulatory system</keyword>
<dbReference type="KEGG" id="mbd:MEBOL_008067"/>
<evidence type="ECO:0000256" key="2">
    <source>
        <dbReference type="ARBA" id="ARBA00023012"/>
    </source>
</evidence>
<reference evidence="5 6" key="1">
    <citation type="submission" date="2017-06" db="EMBL/GenBank/DDBJ databases">
        <authorList>
            <person name="Kim H.J."/>
            <person name="Triplett B.A."/>
        </authorList>
    </citation>
    <scope>NUCLEOTIDE SEQUENCE [LARGE SCALE GENOMIC DNA]</scope>
    <source>
        <strain evidence="5 6">DSM 14713</strain>
    </source>
</reference>
<accession>A0A250ITJ3</accession>
<dbReference type="SUPFAM" id="SSF52172">
    <property type="entry name" value="CheY-like"/>
    <property type="match status" value="1"/>
</dbReference>
<dbReference type="SMART" id="SM00448">
    <property type="entry name" value="REC"/>
    <property type="match status" value="1"/>
</dbReference>